<protein>
    <submittedName>
        <fullName evidence="1">Uncharacterized protein</fullName>
    </submittedName>
</protein>
<dbReference type="STRING" id="1918946.VPAL9027_02061"/>
<evidence type="ECO:0000313" key="1">
    <source>
        <dbReference type="EMBL" id="SJL84080.1"/>
    </source>
</evidence>
<dbReference type="Proteomes" id="UP000189475">
    <property type="component" value="Unassembled WGS sequence"/>
</dbReference>
<sequence>MVYLHTMIYTSFSTNFPCFEADKQCLSALIRAAFFDLFQYTRRIINRGMRAPFAQPNAIKDYYETRCFSD</sequence>
<gene>
    <name evidence="1" type="ORF">VPAL9027_02061</name>
</gene>
<proteinExistence type="predicted"/>
<name>A0A1R4B594_9VIBR</name>
<dbReference type="AlphaFoldDB" id="A0A1R4B594"/>
<accession>A0A1R4B594</accession>
<dbReference type="EMBL" id="FUFT01000005">
    <property type="protein sequence ID" value="SJL84080.1"/>
    <property type="molecule type" value="Genomic_DNA"/>
</dbReference>
<organism evidence="1 2">
    <name type="scientific">Vibrio palustris</name>
    <dbReference type="NCBI Taxonomy" id="1918946"/>
    <lineage>
        <taxon>Bacteria</taxon>
        <taxon>Pseudomonadati</taxon>
        <taxon>Pseudomonadota</taxon>
        <taxon>Gammaproteobacteria</taxon>
        <taxon>Vibrionales</taxon>
        <taxon>Vibrionaceae</taxon>
        <taxon>Vibrio</taxon>
    </lineage>
</organism>
<reference evidence="1 2" key="1">
    <citation type="submission" date="2017-02" db="EMBL/GenBank/DDBJ databases">
        <authorList>
            <person name="Peterson S.W."/>
        </authorList>
    </citation>
    <scope>NUCLEOTIDE SEQUENCE [LARGE SCALE GENOMIC DNA]</scope>
    <source>
        <strain evidence="1 2">CECT 9027</strain>
    </source>
</reference>
<evidence type="ECO:0000313" key="2">
    <source>
        <dbReference type="Proteomes" id="UP000189475"/>
    </source>
</evidence>
<keyword evidence="2" id="KW-1185">Reference proteome</keyword>